<dbReference type="Proteomes" id="UP000233618">
    <property type="component" value="Unassembled WGS sequence"/>
</dbReference>
<dbReference type="PANTHER" id="PTHR33840">
    <property type="match status" value="1"/>
</dbReference>
<dbReference type="EMBL" id="MVDE01000031">
    <property type="protein sequence ID" value="PKQ62964.1"/>
    <property type="molecule type" value="Genomic_DNA"/>
</dbReference>
<comment type="caution">
    <text evidence="2">The sequence shown here is derived from an EMBL/GenBank/DDBJ whole genome shotgun (WGS) entry which is preliminary data.</text>
</comment>
<accession>A0A2N3HY36</accession>
<name>A0A2N3HY36_9BACT</name>
<evidence type="ECO:0000313" key="3">
    <source>
        <dbReference type="Proteomes" id="UP000233618"/>
    </source>
</evidence>
<dbReference type="PANTHER" id="PTHR33840:SF1">
    <property type="entry name" value="TLE1 PHOSPHOLIPASE DOMAIN-CONTAINING PROTEIN"/>
    <property type="match status" value="1"/>
</dbReference>
<protein>
    <recommendedName>
        <fullName evidence="1">T6SS Phospholipase effector Tle1-like catalytic domain-containing protein</fullName>
    </recommendedName>
</protein>
<dbReference type="Pfam" id="PF09994">
    <property type="entry name" value="T6SS_Tle1-like_cat"/>
    <property type="match status" value="1"/>
</dbReference>
<feature type="domain" description="T6SS Phospholipase effector Tle1-like catalytic" evidence="1">
    <location>
        <begin position="96"/>
        <end position="343"/>
    </location>
</feature>
<dbReference type="AlphaFoldDB" id="A0A2N3HY36"/>
<evidence type="ECO:0000313" key="2">
    <source>
        <dbReference type="EMBL" id="PKQ62964.1"/>
    </source>
</evidence>
<proteinExistence type="predicted"/>
<gene>
    <name evidence="2" type="ORF">BZG01_16400</name>
</gene>
<dbReference type="InterPro" id="IPR018712">
    <property type="entry name" value="Tle1-like_cat"/>
</dbReference>
<evidence type="ECO:0000259" key="1">
    <source>
        <dbReference type="Pfam" id="PF09994"/>
    </source>
</evidence>
<keyword evidence="3" id="KW-1185">Reference proteome</keyword>
<reference evidence="2 3" key="1">
    <citation type="journal article" date="2017" name="Front. Microbiol.">
        <title>Labilibaculum manganireducens gen. nov., sp. nov. and Labilibaculum filiforme sp. nov., Novel Bacteroidetes Isolated from Subsurface Sediments of the Baltic Sea.</title>
        <authorList>
            <person name="Vandieken V."/>
            <person name="Marshall I.P."/>
            <person name="Niemann H."/>
            <person name="Engelen B."/>
            <person name="Cypionka H."/>
        </authorList>
    </citation>
    <scope>NUCLEOTIDE SEQUENCE [LARGE SCALE GENOMIC DNA]</scope>
    <source>
        <strain evidence="2 3">59.10-2M</strain>
    </source>
</reference>
<sequence length="591" mass="65795">MSMTNDYGTYQFTVTSGNTKDSIVSNKANLSDGNGVHIRVSMFFDGTNNNKFNTEGRLEFFEGVHGHKHNAEMAAAYEKRLRSGKSGLKIDDSYANDYSNVARLFKNYDDDPTNKDVRTGCRYIEGIGTTSNGEDILDEDGKKVGVNLGGDDNKYGGGFGDGATGIDKKVERGCEKLAEACKKIAKDDTIATLTIDVFGFSRGAAAARHFIYEITKDKVEATTQSYGTSSGYVQTINIPEQPPFGAFGKALHGKSLIYEGDITIEFAGIFDTVPAYRAKLDGGTKALHLNAVSKANSILHLTAMDERRKNFALTTIQQKGSSAIEKELPGVHCDIGGSYTPIAKEKDKIVFAGSYYDMKDEVQYLLEEGWYWSEKQLECKFGYLGTLTRGLINAQGYIKTVGTKKVKNEYSFIPLHIMRDKAQLNTQGVKFKDIILKKHQIPEELSYTNERLRDYVFRKGKPMKFYTRKEIDREIEFIKIKENPKALLNEPHVAKVDALSIVNSHRVEHIETNNDAAITTEQSKPLNANDYPGHPDLQRKINDHLTLMGLRAQYFHTSHDCSSLKAATGIAYFDPYAASIRTKPSRGINQG</sequence>
<organism evidence="2 3">
    <name type="scientific">Labilibaculum manganireducens</name>
    <dbReference type="NCBI Taxonomy" id="1940525"/>
    <lineage>
        <taxon>Bacteria</taxon>
        <taxon>Pseudomonadati</taxon>
        <taxon>Bacteroidota</taxon>
        <taxon>Bacteroidia</taxon>
        <taxon>Marinilabiliales</taxon>
        <taxon>Marinifilaceae</taxon>
        <taxon>Labilibaculum</taxon>
    </lineage>
</organism>
<dbReference type="RefSeq" id="WP_101310937.1">
    <property type="nucleotide sequence ID" value="NZ_MVDE01000031.1"/>
</dbReference>